<evidence type="ECO:0000256" key="1">
    <source>
        <dbReference type="SAM" id="MobiDB-lite"/>
    </source>
</evidence>
<organism evidence="2 3">
    <name type="scientific">Citricoccus parietis</name>
    <dbReference type="NCBI Taxonomy" id="592307"/>
    <lineage>
        <taxon>Bacteria</taxon>
        <taxon>Bacillati</taxon>
        <taxon>Actinomycetota</taxon>
        <taxon>Actinomycetes</taxon>
        <taxon>Micrococcales</taxon>
        <taxon>Micrococcaceae</taxon>
        <taxon>Citricoccus</taxon>
    </lineage>
</organism>
<name>A0ABV5FV13_9MICC</name>
<evidence type="ECO:0000313" key="2">
    <source>
        <dbReference type="EMBL" id="MFB9070511.1"/>
    </source>
</evidence>
<comment type="caution">
    <text evidence="2">The sequence shown here is derived from an EMBL/GenBank/DDBJ whole genome shotgun (WGS) entry which is preliminary data.</text>
</comment>
<feature type="compositionally biased region" description="Polar residues" evidence="1">
    <location>
        <begin position="79"/>
        <end position="96"/>
    </location>
</feature>
<sequence length="128" mass="13431">MPRTAATSSSRPPRRQGSARACAPPSPWWRRAAVLPEYLDRRAPVLQQIPTPAPCASWPAVPTCASGSGPRASPGTGSGSTCWARTSGSPAWSSWRPTVPCMPSRRPAPYGRPAPDGTAPWPACNPGC</sequence>
<feature type="compositionally biased region" description="Polar residues" evidence="1">
    <location>
        <begin position="1"/>
        <end position="11"/>
    </location>
</feature>
<protein>
    <submittedName>
        <fullName evidence="2">Uncharacterized protein</fullName>
    </submittedName>
</protein>
<evidence type="ECO:0000313" key="3">
    <source>
        <dbReference type="Proteomes" id="UP001589575"/>
    </source>
</evidence>
<gene>
    <name evidence="2" type="ORF">ACFFX0_04635</name>
</gene>
<feature type="region of interest" description="Disordered" evidence="1">
    <location>
        <begin position="1"/>
        <end position="26"/>
    </location>
</feature>
<feature type="region of interest" description="Disordered" evidence="1">
    <location>
        <begin position="63"/>
        <end position="98"/>
    </location>
</feature>
<accession>A0ABV5FV13</accession>
<keyword evidence="3" id="KW-1185">Reference proteome</keyword>
<dbReference type="Proteomes" id="UP001589575">
    <property type="component" value="Unassembled WGS sequence"/>
</dbReference>
<reference evidence="2 3" key="1">
    <citation type="submission" date="2024-09" db="EMBL/GenBank/DDBJ databases">
        <authorList>
            <person name="Sun Q."/>
            <person name="Mori K."/>
        </authorList>
    </citation>
    <scope>NUCLEOTIDE SEQUENCE [LARGE SCALE GENOMIC DNA]</scope>
    <source>
        <strain evidence="2 3">CCM 7609</strain>
    </source>
</reference>
<proteinExistence type="predicted"/>
<dbReference type="EMBL" id="JBHMFI010000001">
    <property type="protein sequence ID" value="MFB9070511.1"/>
    <property type="molecule type" value="Genomic_DNA"/>
</dbReference>